<accession>A0A1G6W2R2</accession>
<dbReference type="GO" id="GO:0003677">
    <property type="term" value="F:DNA binding"/>
    <property type="evidence" value="ECO:0007669"/>
    <property type="project" value="InterPro"/>
</dbReference>
<evidence type="ECO:0000256" key="3">
    <source>
        <dbReference type="ARBA" id="ARBA00023082"/>
    </source>
</evidence>
<dbReference type="Pfam" id="PF08281">
    <property type="entry name" value="Sigma70_r4_2"/>
    <property type="match status" value="1"/>
</dbReference>
<dbReference type="PANTHER" id="PTHR43133">
    <property type="entry name" value="RNA POLYMERASE ECF-TYPE SIGMA FACTO"/>
    <property type="match status" value="1"/>
</dbReference>
<evidence type="ECO:0000256" key="4">
    <source>
        <dbReference type="ARBA" id="ARBA00023163"/>
    </source>
</evidence>
<dbReference type="InterPro" id="IPR013249">
    <property type="entry name" value="RNA_pol_sigma70_r4_t2"/>
</dbReference>
<dbReference type="STRING" id="265719.SAMN04488509_10497"/>
<comment type="similarity">
    <text evidence="1">Belongs to the sigma-70 factor family. ECF subfamily.</text>
</comment>
<dbReference type="Gene3D" id="1.10.1740.10">
    <property type="match status" value="1"/>
</dbReference>
<evidence type="ECO:0000259" key="5">
    <source>
        <dbReference type="Pfam" id="PF04542"/>
    </source>
</evidence>
<dbReference type="SUPFAM" id="SSF88659">
    <property type="entry name" value="Sigma3 and sigma4 domains of RNA polymerase sigma factors"/>
    <property type="match status" value="1"/>
</dbReference>
<evidence type="ECO:0000256" key="1">
    <source>
        <dbReference type="ARBA" id="ARBA00010641"/>
    </source>
</evidence>
<dbReference type="Proteomes" id="UP000199603">
    <property type="component" value="Unassembled WGS sequence"/>
</dbReference>
<evidence type="ECO:0000259" key="6">
    <source>
        <dbReference type="Pfam" id="PF08281"/>
    </source>
</evidence>
<dbReference type="OrthoDB" id="5950941at2"/>
<gene>
    <name evidence="7" type="ORF">SAMN04488509_10497</name>
</gene>
<feature type="domain" description="RNA polymerase sigma factor 70 region 4 type 2" evidence="6">
    <location>
        <begin position="117"/>
        <end position="164"/>
    </location>
</feature>
<sequence length="180" mass="20279">MQPEVKLRLEALLARFGARVRAQIESNRLNQHGIDPEDVEQEVRIRLWKTLERDPNAELPASYVQRTVASALVDAVRRAQVRPTEALPETEDGLVDLPGLGHGPDRSALDAQHVEHLRACLQALPPRRRLPLQLYLQGYALQEIADLTDLTLDAARKLVYRGLDEIKQRLAALGLDDFDD</sequence>
<proteinExistence type="inferred from homology"/>
<reference evidence="7 8" key="1">
    <citation type="submission" date="2016-10" db="EMBL/GenBank/DDBJ databases">
        <authorList>
            <person name="de Groot N.N."/>
        </authorList>
    </citation>
    <scope>NUCLEOTIDE SEQUENCE [LARGE SCALE GENOMIC DNA]</scope>
    <source>
        <strain evidence="7 8">DSM 16957</strain>
    </source>
</reference>
<dbReference type="GO" id="GO:0016987">
    <property type="term" value="F:sigma factor activity"/>
    <property type="evidence" value="ECO:0007669"/>
    <property type="project" value="UniProtKB-KW"/>
</dbReference>
<dbReference type="InterPro" id="IPR036388">
    <property type="entry name" value="WH-like_DNA-bd_sf"/>
</dbReference>
<keyword evidence="8" id="KW-1185">Reference proteome</keyword>
<dbReference type="PANTHER" id="PTHR43133:SF51">
    <property type="entry name" value="RNA POLYMERASE SIGMA FACTOR"/>
    <property type="match status" value="1"/>
</dbReference>
<dbReference type="SUPFAM" id="SSF88946">
    <property type="entry name" value="Sigma2 domain of RNA polymerase sigma factors"/>
    <property type="match status" value="1"/>
</dbReference>
<dbReference type="InterPro" id="IPR039425">
    <property type="entry name" value="RNA_pol_sigma-70-like"/>
</dbReference>
<keyword evidence="4" id="KW-0804">Transcription</keyword>
<evidence type="ECO:0000256" key="2">
    <source>
        <dbReference type="ARBA" id="ARBA00023015"/>
    </source>
</evidence>
<feature type="domain" description="RNA polymerase sigma-70 region 2" evidence="5">
    <location>
        <begin position="28"/>
        <end position="80"/>
    </location>
</feature>
<dbReference type="Pfam" id="PF04542">
    <property type="entry name" value="Sigma70_r2"/>
    <property type="match status" value="1"/>
</dbReference>
<dbReference type="Gene3D" id="1.10.10.10">
    <property type="entry name" value="Winged helix-like DNA-binding domain superfamily/Winged helix DNA-binding domain"/>
    <property type="match status" value="1"/>
</dbReference>
<dbReference type="InterPro" id="IPR013325">
    <property type="entry name" value="RNA_pol_sigma_r2"/>
</dbReference>
<protein>
    <submittedName>
        <fullName evidence="7">RNA polymerase sigma-70 factor, ECF subfamily</fullName>
    </submittedName>
</protein>
<evidence type="ECO:0000313" key="8">
    <source>
        <dbReference type="Proteomes" id="UP000199603"/>
    </source>
</evidence>
<dbReference type="InterPro" id="IPR007627">
    <property type="entry name" value="RNA_pol_sigma70_r2"/>
</dbReference>
<organism evidence="7 8">
    <name type="scientific">Aquimonas voraii</name>
    <dbReference type="NCBI Taxonomy" id="265719"/>
    <lineage>
        <taxon>Bacteria</taxon>
        <taxon>Pseudomonadati</taxon>
        <taxon>Pseudomonadota</taxon>
        <taxon>Gammaproteobacteria</taxon>
        <taxon>Lysobacterales</taxon>
        <taxon>Lysobacteraceae</taxon>
        <taxon>Aquimonas</taxon>
    </lineage>
</organism>
<evidence type="ECO:0000313" key="7">
    <source>
        <dbReference type="EMBL" id="SDD60131.1"/>
    </source>
</evidence>
<keyword evidence="3" id="KW-0731">Sigma factor</keyword>
<dbReference type="InterPro" id="IPR014284">
    <property type="entry name" value="RNA_pol_sigma-70_dom"/>
</dbReference>
<dbReference type="NCBIfam" id="TIGR02937">
    <property type="entry name" value="sigma70-ECF"/>
    <property type="match status" value="1"/>
</dbReference>
<dbReference type="GO" id="GO:0006352">
    <property type="term" value="P:DNA-templated transcription initiation"/>
    <property type="evidence" value="ECO:0007669"/>
    <property type="project" value="InterPro"/>
</dbReference>
<keyword evidence="2" id="KW-0805">Transcription regulation</keyword>
<dbReference type="InterPro" id="IPR013324">
    <property type="entry name" value="RNA_pol_sigma_r3/r4-like"/>
</dbReference>
<dbReference type="AlphaFoldDB" id="A0A1G6W2R2"/>
<dbReference type="EMBL" id="FNAG01000004">
    <property type="protein sequence ID" value="SDD60131.1"/>
    <property type="molecule type" value="Genomic_DNA"/>
</dbReference>
<name>A0A1G6W2R2_9GAMM</name>